<dbReference type="AlphaFoldDB" id="A0A0A9YQS4"/>
<reference evidence="2" key="2">
    <citation type="submission" date="2014-07" db="EMBL/GenBank/DDBJ databases">
        <authorList>
            <person name="Hull J."/>
        </authorList>
    </citation>
    <scope>NUCLEOTIDE SEQUENCE</scope>
</reference>
<organism evidence="2">
    <name type="scientific">Lygus hesperus</name>
    <name type="common">Western plant bug</name>
    <dbReference type="NCBI Taxonomy" id="30085"/>
    <lineage>
        <taxon>Eukaryota</taxon>
        <taxon>Metazoa</taxon>
        <taxon>Ecdysozoa</taxon>
        <taxon>Arthropoda</taxon>
        <taxon>Hexapoda</taxon>
        <taxon>Insecta</taxon>
        <taxon>Pterygota</taxon>
        <taxon>Neoptera</taxon>
        <taxon>Paraneoptera</taxon>
        <taxon>Hemiptera</taxon>
        <taxon>Heteroptera</taxon>
        <taxon>Panheteroptera</taxon>
        <taxon>Cimicomorpha</taxon>
        <taxon>Miridae</taxon>
        <taxon>Mirini</taxon>
        <taxon>Lygus</taxon>
    </lineage>
</organism>
<reference evidence="2" key="1">
    <citation type="journal article" date="2014" name="PLoS ONE">
        <title>Transcriptome-Based Identification of ABC Transporters in the Western Tarnished Plant Bug Lygus hesperus.</title>
        <authorList>
            <person name="Hull J.J."/>
            <person name="Chaney K."/>
            <person name="Geib S.M."/>
            <person name="Fabrick J.A."/>
            <person name="Brent C.S."/>
            <person name="Walsh D."/>
            <person name="Lavine L.C."/>
        </authorList>
    </citation>
    <scope>NUCLEOTIDE SEQUENCE</scope>
</reference>
<gene>
    <name evidence="2" type="primary">HBA</name>
    <name evidence="2" type="ORF">CM83_31591</name>
</gene>
<protein>
    <submittedName>
        <fullName evidence="2">Hemoglobin subunit alpha</fullName>
    </submittedName>
</protein>
<feature type="signal peptide" evidence="1">
    <location>
        <begin position="1"/>
        <end position="18"/>
    </location>
</feature>
<proteinExistence type="predicted"/>
<feature type="chain" id="PRO_5002055021" evidence="1">
    <location>
        <begin position="19"/>
        <end position="242"/>
    </location>
</feature>
<dbReference type="EMBL" id="GBHO01009065">
    <property type="protein sequence ID" value="JAG34539.1"/>
    <property type="molecule type" value="Transcribed_RNA"/>
</dbReference>
<accession>A0A0A9YQS4</accession>
<name>A0A0A9YQS4_LYGHE</name>
<evidence type="ECO:0000256" key="1">
    <source>
        <dbReference type="SAM" id="SignalP"/>
    </source>
</evidence>
<evidence type="ECO:0000313" key="2">
    <source>
        <dbReference type="EMBL" id="JAG34539.1"/>
    </source>
</evidence>
<sequence>MRTPVFVILALTVAVCCSCTWRECDILDNNNATYSMDEALVYVRDEDPIPLVNVEGFKIELPGVYFLSIWLPLRVTWYLDGGRLWDASYMRDTLVPNFYNVHTQDCIYKSDTGVLLKKTLEGAMHYDDFQEYLIYSTFTFPYWTWESDNGFIHEIAHYKFAFLYTIEYNSTICELTNIHWLEAEGSYRMNEYVPFPYILGDWGDFFRFDVPEEHIRIIKEEIHQKFDEHVVKAWCARYRLSE</sequence>
<keyword evidence="1" id="KW-0732">Signal</keyword>